<gene>
    <name evidence="1" type="ORF">EVAR_69740_1</name>
</gene>
<sequence>MEHDRESVSKDVPCASACPNTVSCPTAACIINETPAARRGRRERPAPVREFSNLMKILYVLAPSEPFRKRRCTKEKVNNDTFARTMRTYTANGQWSSEPKR</sequence>
<protein>
    <submittedName>
        <fullName evidence="1">Uncharacterized protein</fullName>
    </submittedName>
</protein>
<dbReference type="EMBL" id="BGZK01002461">
    <property type="protein sequence ID" value="GBP94095.1"/>
    <property type="molecule type" value="Genomic_DNA"/>
</dbReference>
<comment type="caution">
    <text evidence="1">The sequence shown here is derived from an EMBL/GenBank/DDBJ whole genome shotgun (WGS) entry which is preliminary data.</text>
</comment>
<evidence type="ECO:0000313" key="2">
    <source>
        <dbReference type="Proteomes" id="UP000299102"/>
    </source>
</evidence>
<reference evidence="1 2" key="1">
    <citation type="journal article" date="2019" name="Commun. Biol.">
        <title>The bagworm genome reveals a unique fibroin gene that provides high tensile strength.</title>
        <authorList>
            <person name="Kono N."/>
            <person name="Nakamura H."/>
            <person name="Ohtoshi R."/>
            <person name="Tomita M."/>
            <person name="Numata K."/>
            <person name="Arakawa K."/>
        </authorList>
    </citation>
    <scope>NUCLEOTIDE SEQUENCE [LARGE SCALE GENOMIC DNA]</scope>
</reference>
<dbReference type="Proteomes" id="UP000299102">
    <property type="component" value="Unassembled WGS sequence"/>
</dbReference>
<organism evidence="1 2">
    <name type="scientific">Eumeta variegata</name>
    <name type="common">Bagworm moth</name>
    <name type="synonym">Eumeta japonica</name>
    <dbReference type="NCBI Taxonomy" id="151549"/>
    <lineage>
        <taxon>Eukaryota</taxon>
        <taxon>Metazoa</taxon>
        <taxon>Ecdysozoa</taxon>
        <taxon>Arthropoda</taxon>
        <taxon>Hexapoda</taxon>
        <taxon>Insecta</taxon>
        <taxon>Pterygota</taxon>
        <taxon>Neoptera</taxon>
        <taxon>Endopterygota</taxon>
        <taxon>Lepidoptera</taxon>
        <taxon>Glossata</taxon>
        <taxon>Ditrysia</taxon>
        <taxon>Tineoidea</taxon>
        <taxon>Psychidae</taxon>
        <taxon>Oiketicinae</taxon>
        <taxon>Eumeta</taxon>
    </lineage>
</organism>
<evidence type="ECO:0000313" key="1">
    <source>
        <dbReference type="EMBL" id="GBP94095.1"/>
    </source>
</evidence>
<dbReference type="AlphaFoldDB" id="A0A4C2A539"/>
<name>A0A4C2A539_EUMVA</name>
<keyword evidence="2" id="KW-1185">Reference proteome</keyword>
<proteinExistence type="predicted"/>
<accession>A0A4C2A539</accession>